<reference evidence="2" key="2">
    <citation type="journal article" date="2021" name="Appl. Environ. Microbiol.">
        <title>Adaptability of a Caproate-Producing Bacterium Contributes to Its Dominance in an Anaerobic Fermentation System.</title>
        <authorList>
            <person name="Wang H."/>
            <person name="Gu Y."/>
            <person name="Zhou W."/>
            <person name="Zhao D."/>
            <person name="Qiao Z."/>
            <person name="Zheng J."/>
            <person name="Gao J."/>
            <person name="Chen X."/>
            <person name="Ren C."/>
            <person name="Xu Y."/>
        </authorList>
    </citation>
    <scope>NUCLEOTIDE SEQUENCE</scope>
    <source>
        <strain evidence="2">JNU-WLY1368</strain>
    </source>
</reference>
<dbReference type="Gene3D" id="3.40.50.300">
    <property type="entry name" value="P-loop containing nucleotide triphosphate hydrolases"/>
    <property type="match status" value="1"/>
</dbReference>
<dbReference type="AlphaFoldDB" id="A0A859DXU4"/>
<dbReference type="Proteomes" id="UP000509623">
    <property type="component" value="Chromosome"/>
</dbReference>
<protein>
    <submittedName>
        <fullName evidence="1">DUF815 domain-containing protein</fullName>
    </submittedName>
</protein>
<evidence type="ECO:0000313" key="2">
    <source>
        <dbReference type="EMBL" id="QKO31195.1"/>
    </source>
</evidence>
<dbReference type="InterPro" id="IPR027417">
    <property type="entry name" value="P-loop_NTPase"/>
</dbReference>
<dbReference type="Pfam" id="PF05673">
    <property type="entry name" value="DUF815"/>
    <property type="match status" value="1"/>
</dbReference>
<reference evidence="3 4" key="1">
    <citation type="submission" date="2019-11" db="EMBL/GenBank/DDBJ databases">
        <authorList>
            <person name="Ren C."/>
            <person name="Wang H."/>
            <person name="Xu Y."/>
        </authorList>
    </citation>
    <scope>NUCLEOTIDE SEQUENCE [LARGE SCALE GENOMIC DNA]</scope>
    <source>
        <strain evidence="4">JNU-WLY1368</strain>
        <strain evidence="1 3">LBM 19010</strain>
    </source>
</reference>
<keyword evidence="4" id="KW-1185">Reference proteome</keyword>
<evidence type="ECO:0000313" key="3">
    <source>
        <dbReference type="Proteomes" id="UP000501316"/>
    </source>
</evidence>
<evidence type="ECO:0000313" key="1">
    <source>
        <dbReference type="EMBL" id="QKN24821.1"/>
    </source>
</evidence>
<dbReference type="EMBL" id="CP046161">
    <property type="protein sequence ID" value="QKO31195.1"/>
    <property type="molecule type" value="Genomic_DNA"/>
</dbReference>
<accession>A0A859DXU4</accession>
<reference evidence="2" key="3">
    <citation type="journal article" date="2022" name="Int. J. Syst. Evol. Microbiol.">
        <title>Caproicibacterium lactatifermentans sp. nov., isolated from pit clay used for the production of Chinese strong aroma-type liquor.</title>
        <authorList>
            <person name="Wang H."/>
            <person name="Gu Y."/>
            <person name="Zhao D."/>
            <person name="Qiao Z."/>
            <person name="Zheng J."/>
            <person name="Gao J."/>
            <person name="Ren C."/>
            <person name="Xu Y."/>
        </authorList>
    </citation>
    <scope>NUCLEOTIDE SEQUENCE</scope>
    <source>
        <strain evidence="2">JNU-WLY1368</strain>
    </source>
</reference>
<evidence type="ECO:0000313" key="4">
    <source>
        <dbReference type="Proteomes" id="UP000509623"/>
    </source>
</evidence>
<dbReference type="CDD" id="cd00009">
    <property type="entry name" value="AAA"/>
    <property type="match status" value="1"/>
</dbReference>
<dbReference type="PANTHER" id="PTHR42935:SF1">
    <property type="entry name" value="SLR0930 PROTEIN"/>
    <property type="match status" value="1"/>
</dbReference>
<dbReference type="SUPFAM" id="SSF52540">
    <property type="entry name" value="P-loop containing nucleoside triphosphate hydrolases"/>
    <property type="match status" value="1"/>
</dbReference>
<dbReference type="EMBL" id="CP046051">
    <property type="protein sequence ID" value="QKN24821.1"/>
    <property type="molecule type" value="Genomic_DNA"/>
</dbReference>
<organism evidence="1 3">
    <name type="scientific">Caproicibacterium lactatifermentans</name>
    <dbReference type="NCBI Taxonomy" id="2666138"/>
    <lineage>
        <taxon>Bacteria</taxon>
        <taxon>Bacillati</taxon>
        <taxon>Bacillota</taxon>
        <taxon>Clostridia</taxon>
        <taxon>Eubacteriales</taxon>
        <taxon>Oscillospiraceae</taxon>
        <taxon>Caproicibacterium</taxon>
    </lineage>
</organism>
<dbReference type="InterPro" id="IPR008533">
    <property type="entry name" value="DUF815"/>
</dbReference>
<dbReference type="KEGG" id="clf:GJQ69_08365"/>
<name>A0A859DXU4_9FIRM</name>
<dbReference type="Proteomes" id="UP000501316">
    <property type="component" value="Chromosome"/>
</dbReference>
<dbReference type="PANTHER" id="PTHR42935">
    <property type="entry name" value="SLR0930 PROTEIN"/>
    <property type="match status" value="1"/>
</dbReference>
<gene>
    <name evidence="1" type="ORF">GJQ69_08365</name>
    <name evidence="2" type="ORF">GKP14_05440</name>
</gene>
<sequence length="403" mass="45412">MASLSIYRSILNRTVPSALYRLLWADDRETFLRAWGDFFAALCERESSEHFAEHLTSTALYDENGFSLDAAAGKTSFAPSMIAAVQRDLQIILRLSQMTPDDLLGSCGFADLPPLPRWKCGEPVKLLSGTPSEYLPRMAEYYRRNGCGIYARYRAFIWRDKKILPVAHPDPQRMEDLKGYEVQRGMAIENTVAFLKNLPANNCLLYGDRGTGKSSTVKALLNTFYKDGLRVIEMPKEYLMDFPYLVDQIATVPMHFIIFIDDLSFSRQDGTYAALKSVLQGGLAANPSNSLIYATSNRRHLLRESFSEREGDDVHRNDTVQESLSLADRFGLTINFTNPDKARFLEIVDKLAHQRGLDSCMEQLEAGAERWATVHGGRSPRVAQQYLRAAEAKVNLGESLQDL</sequence>
<proteinExistence type="predicted"/>